<dbReference type="Proteomes" id="UP000522007">
    <property type="component" value="Unassembled WGS sequence"/>
</dbReference>
<dbReference type="InterPro" id="IPR042105">
    <property type="entry name" value="Ribosomal_bL31_sf"/>
</dbReference>
<evidence type="ECO:0000313" key="7">
    <source>
        <dbReference type="Proteomes" id="UP000522007"/>
    </source>
</evidence>
<evidence type="ECO:0000256" key="3">
    <source>
        <dbReference type="HAMAP-Rule" id="MF_00502"/>
    </source>
</evidence>
<evidence type="ECO:0000313" key="6">
    <source>
        <dbReference type="Proteomes" id="UP000219632"/>
    </source>
</evidence>
<evidence type="ECO:0000256" key="2">
    <source>
        <dbReference type="ARBA" id="ARBA00023274"/>
    </source>
</evidence>
<dbReference type="NCBIfam" id="TIGR00105">
    <property type="entry name" value="L31"/>
    <property type="match status" value="1"/>
</dbReference>
<dbReference type="SUPFAM" id="SSF143800">
    <property type="entry name" value="L28p-like"/>
    <property type="match status" value="1"/>
</dbReference>
<dbReference type="InterPro" id="IPR027493">
    <property type="entry name" value="Ribosomal_bL31_B"/>
</dbReference>
<dbReference type="RefSeq" id="WP_011703225.1">
    <property type="nucleotide sequence ID" value="NZ_CBCSAN010000004.1"/>
</dbReference>
<gene>
    <name evidence="3 5" type="primary">rpmE2</name>
    <name evidence="5" type="ORF">AFZ32_10070</name>
    <name evidence="4" type="ORF">HB853_07470</name>
</gene>
<dbReference type="GeneID" id="61190416"/>
<dbReference type="Gene3D" id="4.10.830.30">
    <property type="entry name" value="Ribosomal protein L31"/>
    <property type="match status" value="1"/>
</dbReference>
<comment type="similarity">
    <text evidence="3">Belongs to the bacterial ribosomal protein bL31 family. Type B subfamily.</text>
</comment>
<dbReference type="InterPro" id="IPR034704">
    <property type="entry name" value="Ribosomal_bL28/bL31-like_sf"/>
</dbReference>
<keyword evidence="2 3" id="KW-0687">Ribonucleoprotein</keyword>
<comment type="caution">
    <text evidence="4">The sequence shown here is derived from an EMBL/GenBank/DDBJ whole genome shotgun (WGS) entry which is preliminary data.</text>
</comment>
<evidence type="ECO:0000256" key="1">
    <source>
        <dbReference type="ARBA" id="ARBA00022980"/>
    </source>
</evidence>
<dbReference type="OMA" id="YRLVAFK"/>
<dbReference type="EMBL" id="NYPG01000005">
    <property type="protein sequence ID" value="PDK40736.1"/>
    <property type="molecule type" value="Genomic_DNA"/>
</dbReference>
<dbReference type="GO" id="GO:1990904">
    <property type="term" value="C:ribonucleoprotein complex"/>
    <property type="evidence" value="ECO:0007669"/>
    <property type="project" value="UniProtKB-KW"/>
</dbReference>
<dbReference type="SMR" id="A0A7X0T554"/>
<dbReference type="NCBIfam" id="NF002462">
    <property type="entry name" value="PRK01678.1"/>
    <property type="match status" value="1"/>
</dbReference>
<proteinExistence type="inferred from homology"/>
<dbReference type="GO" id="GO:0003735">
    <property type="term" value="F:structural constituent of ribosome"/>
    <property type="evidence" value="ECO:0007669"/>
    <property type="project" value="InterPro"/>
</dbReference>
<comment type="subunit">
    <text evidence="3">Part of the 50S ribosomal subunit.</text>
</comment>
<dbReference type="PROSITE" id="PS01143">
    <property type="entry name" value="RIBOSOMAL_L31"/>
    <property type="match status" value="1"/>
</dbReference>
<reference evidence="4 7" key="2">
    <citation type="submission" date="2020-03" db="EMBL/GenBank/DDBJ databases">
        <title>Soil Listeria distribution.</title>
        <authorList>
            <person name="Liao J."/>
            <person name="Wiedmann M."/>
        </authorList>
    </citation>
    <scope>NUCLEOTIDE SEQUENCE [LARGE SCALE GENOMIC DNA]</scope>
    <source>
        <strain evidence="4 7">FSL L7-1829</strain>
    </source>
</reference>
<keyword evidence="1 3" id="KW-0689">Ribosomal protein</keyword>
<dbReference type="HAMAP" id="MF_00502">
    <property type="entry name" value="Ribosomal_bL31_2"/>
    <property type="match status" value="1"/>
</dbReference>
<dbReference type="EMBL" id="JAAROP010000006">
    <property type="protein sequence ID" value="MBC1322780.1"/>
    <property type="molecule type" value="Genomic_DNA"/>
</dbReference>
<dbReference type="PANTHER" id="PTHR33280:SF1">
    <property type="entry name" value="LARGE RIBOSOMAL SUBUNIT PROTEIN BL31C"/>
    <property type="match status" value="1"/>
</dbReference>
<dbReference type="InterPro" id="IPR002150">
    <property type="entry name" value="Ribosomal_bL31"/>
</dbReference>
<dbReference type="GO" id="GO:0005840">
    <property type="term" value="C:ribosome"/>
    <property type="evidence" value="ECO:0007669"/>
    <property type="project" value="UniProtKB-KW"/>
</dbReference>
<sequence length="87" mass="9860">MKTGIHPEYRQVVFVDTSTDFKFLSGSTKSSSETIKWEDGNEYPLLRVEISSDSHPFYTGKQKHATADGRVDRFNKKYGLKDANAAK</sequence>
<dbReference type="AlphaFoldDB" id="A0A7X0T554"/>
<evidence type="ECO:0000313" key="5">
    <source>
        <dbReference type="EMBL" id="PDK40736.1"/>
    </source>
</evidence>
<dbReference type="Pfam" id="PF01197">
    <property type="entry name" value="Ribosomal_L31"/>
    <property type="match status" value="1"/>
</dbReference>
<evidence type="ECO:0000313" key="4">
    <source>
        <dbReference type="EMBL" id="MBC1322780.1"/>
    </source>
</evidence>
<dbReference type="PRINTS" id="PR01249">
    <property type="entry name" value="RIBOSOMALL31"/>
</dbReference>
<name>A0A7X0T554_LISWE</name>
<dbReference type="Proteomes" id="UP000219632">
    <property type="component" value="Unassembled WGS sequence"/>
</dbReference>
<protein>
    <recommendedName>
        <fullName evidence="3">Large ribosomal subunit protein bL31B</fullName>
    </recommendedName>
</protein>
<dbReference type="GO" id="GO:0006412">
    <property type="term" value="P:translation"/>
    <property type="evidence" value="ECO:0007669"/>
    <property type="project" value="UniProtKB-UniRule"/>
</dbReference>
<dbReference type="PANTHER" id="PTHR33280">
    <property type="entry name" value="50S RIBOSOMAL PROTEIN L31, CHLOROPLASTIC"/>
    <property type="match status" value="1"/>
</dbReference>
<keyword evidence="6" id="KW-1185">Reference proteome</keyword>
<accession>A0A7X0T554</accession>
<organism evidence="4 7">
    <name type="scientific">Listeria welshimeri</name>
    <dbReference type="NCBI Taxonomy" id="1643"/>
    <lineage>
        <taxon>Bacteria</taxon>
        <taxon>Bacillati</taxon>
        <taxon>Bacillota</taxon>
        <taxon>Bacilli</taxon>
        <taxon>Bacillales</taxon>
        <taxon>Listeriaceae</taxon>
        <taxon>Listeria</taxon>
    </lineage>
</organism>
<reference evidence="5 6" key="1">
    <citation type="submission" date="2017-09" db="EMBL/GenBank/DDBJ databases">
        <title>Draft Genomes of 144 Listeria Monocytogenes isolates from foods.</title>
        <authorList>
            <person name="Wu C.H."/>
            <person name="Ng J."/>
            <person name="Kiang D."/>
            <person name="Chen C.-Y."/>
            <person name="Frink S."/>
            <person name="Lafrades M."/>
            <person name="Morales C."/>
            <person name="Park P."/>
            <person name="Zwick M."/>
        </authorList>
    </citation>
    <scope>NUCLEOTIDE SEQUENCE [LARGE SCALE GENOMIC DNA]</scope>
    <source>
        <strain evidence="5 6">CDPHFDLB-F14M01633.75-2</strain>
    </source>
</reference>